<dbReference type="GO" id="GO:0035556">
    <property type="term" value="P:intracellular signal transduction"/>
    <property type="evidence" value="ECO:0007669"/>
    <property type="project" value="InterPro"/>
</dbReference>
<keyword evidence="6" id="KW-0456">Lyase</keyword>
<reference evidence="9" key="1">
    <citation type="journal article" date="2023" name="Mol. Biol. Evol.">
        <title>Third-Generation Sequencing Reveals the Adaptive Role of the Epigenome in Three Deep-Sea Polychaetes.</title>
        <authorList>
            <person name="Perez M."/>
            <person name="Aroh O."/>
            <person name="Sun Y."/>
            <person name="Lan Y."/>
            <person name="Juniper S.K."/>
            <person name="Young C.R."/>
            <person name="Angers B."/>
            <person name="Qian P.Y."/>
        </authorList>
    </citation>
    <scope>NUCLEOTIDE SEQUENCE</scope>
    <source>
        <strain evidence="9">R07B-5</strain>
    </source>
</reference>
<dbReference type="Gene3D" id="3.30.70.1230">
    <property type="entry name" value="Nucleotide cyclase"/>
    <property type="match status" value="1"/>
</dbReference>
<evidence type="ECO:0000256" key="5">
    <source>
        <dbReference type="ARBA" id="ARBA00023136"/>
    </source>
</evidence>
<organism evidence="9 10">
    <name type="scientific">Ridgeia piscesae</name>
    <name type="common">Tubeworm</name>
    <dbReference type="NCBI Taxonomy" id="27915"/>
    <lineage>
        <taxon>Eukaryota</taxon>
        <taxon>Metazoa</taxon>
        <taxon>Spiralia</taxon>
        <taxon>Lophotrochozoa</taxon>
        <taxon>Annelida</taxon>
        <taxon>Polychaeta</taxon>
        <taxon>Sedentaria</taxon>
        <taxon>Canalipalpata</taxon>
        <taxon>Sabellida</taxon>
        <taxon>Siboglinidae</taxon>
        <taxon>Ridgeia</taxon>
    </lineage>
</organism>
<feature type="domain" description="Guanylate cyclase" evidence="8">
    <location>
        <begin position="1"/>
        <end position="64"/>
    </location>
</feature>
<comment type="subcellular location">
    <subcellularLocation>
        <location evidence="1">Membrane</location>
    </subcellularLocation>
</comment>
<dbReference type="GO" id="GO:0001653">
    <property type="term" value="F:peptide receptor activity"/>
    <property type="evidence" value="ECO:0007669"/>
    <property type="project" value="TreeGrafter"/>
</dbReference>
<evidence type="ECO:0000259" key="8">
    <source>
        <dbReference type="Pfam" id="PF00211"/>
    </source>
</evidence>
<keyword evidence="10" id="KW-1185">Reference proteome</keyword>
<protein>
    <recommendedName>
        <fullName evidence="8">Guanylate cyclase domain-containing protein</fullName>
    </recommendedName>
</protein>
<keyword evidence="3" id="KW-0547">Nucleotide-binding</keyword>
<dbReference type="GO" id="GO:0007168">
    <property type="term" value="P:receptor guanylyl cyclase signaling pathway"/>
    <property type="evidence" value="ECO:0007669"/>
    <property type="project" value="TreeGrafter"/>
</dbReference>
<dbReference type="GO" id="GO:0004383">
    <property type="term" value="F:guanylate cyclase activity"/>
    <property type="evidence" value="ECO:0007669"/>
    <property type="project" value="TreeGrafter"/>
</dbReference>
<dbReference type="PANTHER" id="PTHR11920:SF501">
    <property type="entry name" value="GUANYLATE CYCLASE 32E"/>
    <property type="match status" value="1"/>
</dbReference>
<keyword evidence="4" id="KW-1133">Transmembrane helix</keyword>
<dbReference type="GO" id="GO:0004016">
    <property type="term" value="F:adenylate cyclase activity"/>
    <property type="evidence" value="ECO:0007669"/>
    <property type="project" value="TreeGrafter"/>
</dbReference>
<dbReference type="InterPro" id="IPR029787">
    <property type="entry name" value="Nucleotide_cyclase"/>
</dbReference>
<evidence type="ECO:0000313" key="10">
    <source>
        <dbReference type="Proteomes" id="UP001209878"/>
    </source>
</evidence>
<dbReference type="InterPro" id="IPR001054">
    <property type="entry name" value="A/G_cyclase"/>
</dbReference>
<proteinExistence type="predicted"/>
<dbReference type="Pfam" id="PF00211">
    <property type="entry name" value="Guanylate_cyc"/>
    <property type="match status" value="1"/>
</dbReference>
<evidence type="ECO:0000313" key="9">
    <source>
        <dbReference type="EMBL" id="KAK2187050.1"/>
    </source>
</evidence>
<dbReference type="InterPro" id="IPR050401">
    <property type="entry name" value="Cyclic_nucleotide_synthase"/>
</dbReference>
<dbReference type="Proteomes" id="UP001209878">
    <property type="component" value="Unassembled WGS sequence"/>
</dbReference>
<evidence type="ECO:0000256" key="1">
    <source>
        <dbReference type="ARBA" id="ARBA00004370"/>
    </source>
</evidence>
<keyword evidence="5" id="KW-0472">Membrane</keyword>
<name>A0AAD9P331_RIDPI</name>
<gene>
    <name evidence="9" type="ORF">NP493_180g07065</name>
</gene>
<dbReference type="CDD" id="cd07302">
    <property type="entry name" value="CHD"/>
    <property type="match status" value="1"/>
</dbReference>
<feature type="region of interest" description="Disordered" evidence="7">
    <location>
        <begin position="78"/>
        <end position="115"/>
    </location>
</feature>
<dbReference type="GO" id="GO:0000166">
    <property type="term" value="F:nucleotide binding"/>
    <property type="evidence" value="ECO:0007669"/>
    <property type="project" value="UniProtKB-KW"/>
</dbReference>
<dbReference type="AlphaFoldDB" id="A0AAD9P331"/>
<evidence type="ECO:0000256" key="3">
    <source>
        <dbReference type="ARBA" id="ARBA00022741"/>
    </source>
</evidence>
<sequence>MPRYCLFGDTVLMAALLESSGQPMRIHISETTYKCLAKDAGFRLAYRDKVTLKGKTTMQTYWLVGTDDYHKPLPDFRALSAEDSPPPRLLSPVTGKTEYSSTLTVAGDTPDSRKTSVNDIAMNIDDVPSA</sequence>
<keyword evidence="2" id="KW-0812">Transmembrane</keyword>
<dbReference type="EMBL" id="JAODUO010000180">
    <property type="protein sequence ID" value="KAK2187050.1"/>
    <property type="molecule type" value="Genomic_DNA"/>
</dbReference>
<dbReference type="SUPFAM" id="SSF55073">
    <property type="entry name" value="Nucleotide cyclase"/>
    <property type="match status" value="1"/>
</dbReference>
<accession>A0AAD9P331</accession>
<evidence type="ECO:0000256" key="4">
    <source>
        <dbReference type="ARBA" id="ARBA00022989"/>
    </source>
</evidence>
<evidence type="ECO:0000256" key="6">
    <source>
        <dbReference type="ARBA" id="ARBA00023239"/>
    </source>
</evidence>
<dbReference type="PANTHER" id="PTHR11920">
    <property type="entry name" value="GUANYLYL CYCLASE"/>
    <property type="match status" value="1"/>
</dbReference>
<dbReference type="GO" id="GO:0005886">
    <property type="term" value="C:plasma membrane"/>
    <property type="evidence" value="ECO:0007669"/>
    <property type="project" value="TreeGrafter"/>
</dbReference>
<evidence type="ECO:0000256" key="2">
    <source>
        <dbReference type="ARBA" id="ARBA00022692"/>
    </source>
</evidence>
<comment type="caution">
    <text evidence="9">The sequence shown here is derived from an EMBL/GenBank/DDBJ whole genome shotgun (WGS) entry which is preliminary data.</text>
</comment>
<evidence type="ECO:0000256" key="7">
    <source>
        <dbReference type="SAM" id="MobiDB-lite"/>
    </source>
</evidence>